<proteinExistence type="predicted"/>
<comment type="caution">
    <text evidence="2">The sequence shown here is derived from an EMBL/GenBank/DDBJ whole genome shotgun (WGS) entry which is preliminary data.</text>
</comment>
<gene>
    <name evidence="2" type="ORF">FEZ51_08590</name>
</gene>
<reference evidence="2 3" key="1">
    <citation type="submission" date="2019-05" db="EMBL/GenBank/DDBJ databases">
        <title>The metagenome of a microbial culture collection derived from dairy environment covers the genomic content of the human microbiome.</title>
        <authorList>
            <person name="Roder T."/>
            <person name="Wuthrich D."/>
            <person name="Sattari Z."/>
            <person name="Von Ah U."/>
            <person name="Bar C."/>
            <person name="Ronchi F."/>
            <person name="Macpherson A.J."/>
            <person name="Ganal-Vonarburg S.C."/>
            <person name="Bruggmann R."/>
            <person name="Vergeres G."/>
        </authorList>
    </citation>
    <scope>NUCLEOTIDE SEQUENCE [LARGE SCALE GENOMIC DNA]</scope>
    <source>
        <strain evidence="2 3">FAM 18815</strain>
    </source>
</reference>
<name>A0A5R9BSU6_9LACO</name>
<dbReference type="Pfam" id="PF05709">
    <property type="entry name" value="Sipho_tail"/>
    <property type="match status" value="1"/>
</dbReference>
<sequence length="278" mass="31685">MDPKLYLKVGDGEEVDVSEVVNGLKFLGDDEAPVMLQTYQSSVGLDGQLAQEINYDKSIVTAKFWLHFTDWYDYKLAKHEIYKLFNQRKQMRIRTDAEPAIVKYVLPTSFSISPTEDYSHDALFEIPFENPSGYKYSLFRSDTPYTFEQNGWQVGMNLPADRIPTYHFTSSKFTVYNASDIAVDPYYQKHDLKIISKFKGDSLKITNKTNGTEWAYKKKSDGTETIILDGVNSFRDGKSCGSDTDWGNLSLERGDNQIEVTGATSTDITFSFPFLYLA</sequence>
<evidence type="ECO:0000313" key="3">
    <source>
        <dbReference type="Proteomes" id="UP000305541"/>
    </source>
</evidence>
<evidence type="ECO:0000313" key="2">
    <source>
        <dbReference type="EMBL" id="TLQ03659.1"/>
    </source>
</evidence>
<dbReference type="AlphaFoldDB" id="A0A5R9BSU6"/>
<dbReference type="EMBL" id="VBTH01000017">
    <property type="protein sequence ID" value="TLQ03659.1"/>
    <property type="molecule type" value="Genomic_DNA"/>
</dbReference>
<accession>A0A5R9BSU6</accession>
<dbReference type="Gene3D" id="2.40.30.200">
    <property type="match status" value="1"/>
</dbReference>
<organism evidence="2 3">
    <name type="scientific">Pediococcus stilesii</name>
    <dbReference type="NCBI Taxonomy" id="331679"/>
    <lineage>
        <taxon>Bacteria</taxon>
        <taxon>Bacillati</taxon>
        <taxon>Bacillota</taxon>
        <taxon>Bacilli</taxon>
        <taxon>Lactobacillales</taxon>
        <taxon>Lactobacillaceae</taxon>
        <taxon>Pediococcus</taxon>
    </lineage>
</organism>
<dbReference type="InterPro" id="IPR008841">
    <property type="entry name" value="Siphovirus-type_tail_N"/>
</dbReference>
<dbReference type="OrthoDB" id="2194642at2"/>
<dbReference type="Proteomes" id="UP000305541">
    <property type="component" value="Unassembled WGS sequence"/>
</dbReference>
<evidence type="ECO:0000259" key="1">
    <source>
        <dbReference type="Pfam" id="PF05709"/>
    </source>
</evidence>
<protein>
    <submittedName>
        <fullName evidence="2">Phage tail family protein</fullName>
    </submittedName>
</protein>
<feature type="domain" description="Siphovirus-type tail component RIFT-related" evidence="1">
    <location>
        <begin position="12"/>
        <end position="129"/>
    </location>
</feature>